<evidence type="ECO:0000313" key="2">
    <source>
        <dbReference type="EMBL" id="CAB3789765.1"/>
    </source>
</evidence>
<organism evidence="2 3">
    <name type="scientific">Paraburkholderia ultramafica</name>
    <dbReference type="NCBI Taxonomy" id="1544867"/>
    <lineage>
        <taxon>Bacteria</taxon>
        <taxon>Pseudomonadati</taxon>
        <taxon>Pseudomonadota</taxon>
        <taxon>Betaproteobacteria</taxon>
        <taxon>Burkholderiales</taxon>
        <taxon>Burkholderiaceae</taxon>
        <taxon>Paraburkholderia</taxon>
    </lineage>
</organism>
<evidence type="ECO:0000256" key="1">
    <source>
        <dbReference type="SAM" id="MobiDB-lite"/>
    </source>
</evidence>
<reference evidence="2 3" key="1">
    <citation type="submission" date="2020-04" db="EMBL/GenBank/DDBJ databases">
        <authorList>
            <person name="De Canck E."/>
        </authorList>
    </citation>
    <scope>NUCLEOTIDE SEQUENCE [LARGE SCALE GENOMIC DNA]</scope>
    <source>
        <strain evidence="2 3">LMG 28614</strain>
    </source>
</reference>
<dbReference type="Proteomes" id="UP000494365">
    <property type="component" value="Unassembled WGS sequence"/>
</dbReference>
<sequence>MVGYRGRQLRADRAWREVNFSTVSVNALRLAKETFRRLMTDAGLWVPRRQHPPKVYQPRARRACPGERARQLGGFVLIDSTPDGQRRPPAAAIKYPA</sequence>
<keyword evidence="3" id="KW-1185">Reference proteome</keyword>
<proteinExistence type="predicted"/>
<accession>A0A6S7CWR6</accession>
<name>A0A6S7CWR6_9BURK</name>
<feature type="region of interest" description="Disordered" evidence="1">
    <location>
        <begin position="78"/>
        <end position="97"/>
    </location>
</feature>
<dbReference type="AlphaFoldDB" id="A0A6S7CWR6"/>
<dbReference type="EMBL" id="CADIKK010000012">
    <property type="protein sequence ID" value="CAB3789765.1"/>
    <property type="molecule type" value="Genomic_DNA"/>
</dbReference>
<gene>
    <name evidence="2" type="ORF">LMG28614_02995</name>
</gene>
<evidence type="ECO:0000313" key="3">
    <source>
        <dbReference type="Proteomes" id="UP000494365"/>
    </source>
</evidence>
<protein>
    <submittedName>
        <fullName evidence="2">Uncharacterized protein</fullName>
    </submittedName>
</protein>